<gene>
    <name evidence="2" type="ORF">TCMB3V08_LOCUS668</name>
</gene>
<keyword evidence="1" id="KW-0732">Signal</keyword>
<dbReference type="EMBL" id="OE179176">
    <property type="protein sequence ID" value="CAD7567891.1"/>
    <property type="molecule type" value="Genomic_DNA"/>
</dbReference>
<organism evidence="2">
    <name type="scientific">Timema californicum</name>
    <name type="common">California timema</name>
    <name type="synonym">Walking stick</name>
    <dbReference type="NCBI Taxonomy" id="61474"/>
    <lineage>
        <taxon>Eukaryota</taxon>
        <taxon>Metazoa</taxon>
        <taxon>Ecdysozoa</taxon>
        <taxon>Arthropoda</taxon>
        <taxon>Hexapoda</taxon>
        <taxon>Insecta</taxon>
        <taxon>Pterygota</taxon>
        <taxon>Neoptera</taxon>
        <taxon>Polyneoptera</taxon>
        <taxon>Phasmatodea</taxon>
        <taxon>Timematodea</taxon>
        <taxon>Timematoidea</taxon>
        <taxon>Timematidae</taxon>
        <taxon>Timema</taxon>
    </lineage>
</organism>
<protein>
    <submittedName>
        <fullName evidence="2">(California timema) hypothetical protein</fullName>
    </submittedName>
</protein>
<accession>A0A7R9IVX8</accession>
<feature type="signal peptide" evidence="1">
    <location>
        <begin position="1"/>
        <end position="18"/>
    </location>
</feature>
<dbReference type="AlphaFoldDB" id="A0A7R9IVX8"/>
<evidence type="ECO:0000313" key="2">
    <source>
        <dbReference type="EMBL" id="CAD7567891.1"/>
    </source>
</evidence>
<proteinExistence type="predicted"/>
<evidence type="ECO:0000256" key="1">
    <source>
        <dbReference type="SAM" id="SignalP"/>
    </source>
</evidence>
<sequence>MTTFVSWLVLFHFAATLAVTVAEKNTEFVKGKKYRRLDSLQTAPYQKRESILSQETIEVVRSEASVHPRSLRTFYIPLFPAGRFPPSVSPLTLPSRSPRPSSLGEGRPLLKDRATWCGGRGSIMRLYTPDQLIRHLGTEMERNAVPSCRAHELHA</sequence>
<feature type="chain" id="PRO_5031269483" evidence="1">
    <location>
        <begin position="19"/>
        <end position="155"/>
    </location>
</feature>
<name>A0A7R9IVX8_TIMCA</name>
<reference evidence="2" key="1">
    <citation type="submission" date="2020-11" db="EMBL/GenBank/DDBJ databases">
        <authorList>
            <person name="Tran Van P."/>
        </authorList>
    </citation>
    <scope>NUCLEOTIDE SEQUENCE</scope>
</reference>